<dbReference type="EMBL" id="LR797252">
    <property type="protein sequence ID" value="CAB4196667.1"/>
    <property type="molecule type" value="Genomic_DNA"/>
</dbReference>
<organism evidence="1">
    <name type="scientific">uncultured Caudovirales phage</name>
    <dbReference type="NCBI Taxonomy" id="2100421"/>
    <lineage>
        <taxon>Viruses</taxon>
        <taxon>Duplodnaviria</taxon>
        <taxon>Heunggongvirae</taxon>
        <taxon>Uroviricota</taxon>
        <taxon>Caudoviricetes</taxon>
        <taxon>Peduoviridae</taxon>
        <taxon>Maltschvirus</taxon>
        <taxon>Maltschvirus maltsch</taxon>
    </lineage>
</organism>
<evidence type="ECO:0000313" key="1">
    <source>
        <dbReference type="EMBL" id="CAB4196667.1"/>
    </source>
</evidence>
<proteinExistence type="predicted"/>
<name>A0A6J5RQW2_9CAUD</name>
<reference evidence="1" key="1">
    <citation type="submission" date="2020-05" db="EMBL/GenBank/DDBJ databases">
        <authorList>
            <person name="Chiriac C."/>
            <person name="Salcher M."/>
            <person name="Ghai R."/>
            <person name="Kavagutti S V."/>
        </authorList>
    </citation>
    <scope>NUCLEOTIDE SEQUENCE</scope>
</reference>
<evidence type="ECO:0008006" key="2">
    <source>
        <dbReference type="Google" id="ProtNLM"/>
    </source>
</evidence>
<gene>
    <name evidence="1" type="ORF">UFOVP1290_187</name>
</gene>
<sequence length="67" mass="7329">MKCQACGCNGIDMFDVCPKCYWENDDSLDSAAGVVHVSFELTDAQKGMWSYANGSSPNAYSKMIYSS</sequence>
<protein>
    <recommendedName>
        <fullName evidence="2">Cysteine-rich CPCC domain-containing protein</fullName>
    </recommendedName>
</protein>
<accession>A0A6J5RQW2</accession>